<name>A0A4P9XDP2_9FUNG</name>
<dbReference type="EMBL" id="ML014120">
    <property type="protein sequence ID" value="RKP03598.1"/>
    <property type="molecule type" value="Genomic_DNA"/>
</dbReference>
<dbReference type="PANTHER" id="PTHR18934">
    <property type="entry name" value="ATP-DEPENDENT RNA HELICASE"/>
    <property type="match status" value="1"/>
</dbReference>
<dbReference type="SUPFAM" id="SSF52540">
    <property type="entry name" value="P-loop containing nucleoside triphosphate hydrolases"/>
    <property type="match status" value="1"/>
</dbReference>
<dbReference type="GO" id="GO:0005524">
    <property type="term" value="F:ATP binding"/>
    <property type="evidence" value="ECO:0007669"/>
    <property type="project" value="UniProtKB-KW"/>
</dbReference>
<keyword evidence="1" id="KW-0547">Nucleotide-binding</keyword>
<evidence type="ECO:0000256" key="2">
    <source>
        <dbReference type="ARBA" id="ARBA00022801"/>
    </source>
</evidence>
<dbReference type="GO" id="GO:0016787">
    <property type="term" value="F:hydrolase activity"/>
    <property type="evidence" value="ECO:0007669"/>
    <property type="project" value="UniProtKB-KW"/>
</dbReference>
<dbReference type="OrthoDB" id="10253254at2759"/>
<dbReference type="AlphaFoldDB" id="A0A4P9XDP2"/>
<dbReference type="Proteomes" id="UP000274922">
    <property type="component" value="Unassembled WGS sequence"/>
</dbReference>
<evidence type="ECO:0000256" key="4">
    <source>
        <dbReference type="ARBA" id="ARBA00022840"/>
    </source>
</evidence>
<dbReference type="GO" id="GO:0003723">
    <property type="term" value="F:RNA binding"/>
    <property type="evidence" value="ECO:0007669"/>
    <property type="project" value="TreeGrafter"/>
</dbReference>
<dbReference type="STRING" id="1555241.A0A4P9XDP2"/>
<accession>A0A4P9XDP2</accession>
<evidence type="ECO:0000256" key="1">
    <source>
        <dbReference type="ARBA" id="ARBA00022741"/>
    </source>
</evidence>
<dbReference type="GO" id="GO:0004386">
    <property type="term" value="F:helicase activity"/>
    <property type="evidence" value="ECO:0007669"/>
    <property type="project" value="UniProtKB-KW"/>
</dbReference>
<proteinExistence type="predicted"/>
<protein>
    <recommendedName>
        <fullName evidence="7">Helicase-associated domain-containing protein</fullName>
    </recommendedName>
</protein>
<dbReference type="InterPro" id="IPR027417">
    <property type="entry name" value="P-loop_NTPase"/>
</dbReference>
<evidence type="ECO:0000256" key="3">
    <source>
        <dbReference type="ARBA" id="ARBA00022806"/>
    </source>
</evidence>
<keyword evidence="3" id="KW-0347">Helicase</keyword>
<dbReference type="PANTHER" id="PTHR18934:SF99">
    <property type="entry name" value="ATP-DEPENDENT RNA HELICASE DHX37-RELATED"/>
    <property type="match status" value="1"/>
</dbReference>
<sequence length="733" mass="77305">MAPEASIHATVSWGAVSELDPMALREAHHAAARTALLDAVAAAPVVVVAGPSSLGAAATLPSLLCDAGLDRLGAVAAVHARAAVVAHSREIAAPGRPRRIAWLSAAQLLTALVADPLIQPYAAVVLDGFHERAVHTDLLLALLVKVVRQRPRLRVVVVAATAAAVALIQRYVHAHLDATDAVGVALPAPVPTDVVTIQHATAPVRDYRVAVAETVVALHRRAHAAGDRRGVLCFLPTPEDIRALTAMLTDLLGDADGAGRGDRDDDGGDGIEIIPFGEHVSREDMAPALAAAHRGYGSRRRRIVLATDLAESAVLLPDIGHVVDTGLVARTTTLLRTGAAVPIVLTATAAIAQDAAALRALAAGRSGGGTGAVYRLYPRAVHDRMAPSTPPAITRTSLADTVLLLHALGVAHPLRFAFPTPPSADQIASAYACLVALGWIVPADAAAVDPSALAKRRPPPTAVLEPQLGAEAAMLPLSPFLSALVLRTAAAPLSPVFVTLAALLVDPDVYTPVAPRRARERLVGFAAADGDHVTLLNVYSAWLAAHRSAGWCRRHGLRHRVLEHAHRLRGHLEDRLDRLQPRLPRRRRRQQQRAPGDIWTDARAWADMVERHADADADAAAGDRHHEDEGEDVVSVAVRRALLDLAASMVAQLQPGGTYRQLPEAGRASPGPARIAASSVLVGAPPPWLLFTGGTIDEAGETRLYPVSAVKPRWIRAALDAQNTRLAPWVART</sequence>
<organism evidence="5 6">
    <name type="scientific">Caulochytrium protostelioides</name>
    <dbReference type="NCBI Taxonomy" id="1555241"/>
    <lineage>
        <taxon>Eukaryota</taxon>
        <taxon>Fungi</taxon>
        <taxon>Fungi incertae sedis</taxon>
        <taxon>Chytridiomycota</taxon>
        <taxon>Chytridiomycota incertae sedis</taxon>
        <taxon>Chytridiomycetes</taxon>
        <taxon>Caulochytriales</taxon>
        <taxon>Caulochytriaceae</taxon>
        <taxon>Caulochytrium</taxon>
    </lineage>
</organism>
<keyword evidence="6" id="KW-1185">Reference proteome</keyword>
<evidence type="ECO:0000313" key="5">
    <source>
        <dbReference type="EMBL" id="RKP03598.1"/>
    </source>
</evidence>
<keyword evidence="2" id="KW-0378">Hydrolase</keyword>
<dbReference type="Gene3D" id="1.10.10.2130">
    <property type="entry name" value="DEAH helicase family, winged-helix domain"/>
    <property type="match status" value="1"/>
</dbReference>
<dbReference type="InterPro" id="IPR042035">
    <property type="entry name" value="DEAH_win-hel_dom"/>
</dbReference>
<gene>
    <name evidence="5" type="ORF">CXG81DRAFT_23711</name>
</gene>
<reference evidence="6" key="1">
    <citation type="journal article" date="2018" name="Nat. Microbiol.">
        <title>Leveraging single-cell genomics to expand the fungal tree of life.</title>
        <authorList>
            <person name="Ahrendt S.R."/>
            <person name="Quandt C.A."/>
            <person name="Ciobanu D."/>
            <person name="Clum A."/>
            <person name="Salamov A."/>
            <person name="Andreopoulos B."/>
            <person name="Cheng J.F."/>
            <person name="Woyke T."/>
            <person name="Pelin A."/>
            <person name="Henrissat B."/>
            <person name="Reynolds N.K."/>
            <person name="Benny G.L."/>
            <person name="Smith M.E."/>
            <person name="James T.Y."/>
            <person name="Grigoriev I.V."/>
        </authorList>
    </citation>
    <scope>NUCLEOTIDE SEQUENCE [LARGE SCALE GENOMIC DNA]</scope>
    <source>
        <strain evidence="6">ATCC 52028</strain>
    </source>
</reference>
<evidence type="ECO:0008006" key="7">
    <source>
        <dbReference type="Google" id="ProtNLM"/>
    </source>
</evidence>
<evidence type="ECO:0000313" key="6">
    <source>
        <dbReference type="Proteomes" id="UP000274922"/>
    </source>
</evidence>
<keyword evidence="4" id="KW-0067">ATP-binding</keyword>
<dbReference type="Gene3D" id="3.40.50.300">
    <property type="entry name" value="P-loop containing nucleotide triphosphate hydrolases"/>
    <property type="match status" value="2"/>
</dbReference>